<dbReference type="WBParaSite" id="L893_g29198.t1">
    <property type="protein sequence ID" value="L893_g29198.t1"/>
    <property type="gene ID" value="L893_g29198"/>
</dbReference>
<dbReference type="GO" id="GO:2000036">
    <property type="term" value="P:regulation of stem cell population maintenance"/>
    <property type="evidence" value="ECO:0007669"/>
    <property type="project" value="UniProtKB-ARBA"/>
</dbReference>
<proteinExistence type="inferred from homology"/>
<organism evidence="5 6">
    <name type="scientific">Steinernema glaseri</name>
    <dbReference type="NCBI Taxonomy" id="37863"/>
    <lineage>
        <taxon>Eukaryota</taxon>
        <taxon>Metazoa</taxon>
        <taxon>Ecdysozoa</taxon>
        <taxon>Nematoda</taxon>
        <taxon>Chromadorea</taxon>
        <taxon>Rhabditida</taxon>
        <taxon>Tylenchina</taxon>
        <taxon>Panagrolaimomorpha</taxon>
        <taxon>Strongyloidoidea</taxon>
        <taxon>Steinernematidae</taxon>
        <taxon>Steinernema</taxon>
    </lineage>
</organism>
<evidence type="ECO:0000259" key="4">
    <source>
        <dbReference type="Pfam" id="PF04153"/>
    </source>
</evidence>
<dbReference type="PANTHER" id="PTHR23326">
    <property type="entry name" value="CCR4 NOT-RELATED"/>
    <property type="match status" value="1"/>
</dbReference>
<dbReference type="Pfam" id="PF04153">
    <property type="entry name" value="NOT2_3_5_C"/>
    <property type="match status" value="1"/>
</dbReference>
<dbReference type="InterPro" id="IPR040168">
    <property type="entry name" value="Not2/3/5"/>
</dbReference>
<evidence type="ECO:0000256" key="1">
    <source>
        <dbReference type="ARBA" id="ARBA00007682"/>
    </source>
</evidence>
<dbReference type="GO" id="GO:0006355">
    <property type="term" value="P:regulation of DNA-templated transcription"/>
    <property type="evidence" value="ECO:0007669"/>
    <property type="project" value="InterPro"/>
</dbReference>
<protein>
    <submittedName>
        <fullName evidence="6">NOT2_3_5 domain-containing protein</fullName>
    </submittedName>
</protein>
<sequence length="154" mass="18332">MTLKLNYYTFGGPFIGEHRRMHDVVCEVPEEYRVSVLSKKPDPTNQLNFLKPFKPRQYSDDLLFHLFYNVCSEVYQLLVAAELFERGWRYHKGEQVWLTRTKSAIYKQTMTHELAVYTVFDPIIWRVVNREMMIHFLEIEGKPDVPDLNGMVKI</sequence>
<dbReference type="GO" id="GO:0030015">
    <property type="term" value="C:CCR4-NOT core complex"/>
    <property type="evidence" value="ECO:0007669"/>
    <property type="project" value="InterPro"/>
</dbReference>
<dbReference type="Proteomes" id="UP000095287">
    <property type="component" value="Unplaced"/>
</dbReference>
<evidence type="ECO:0000256" key="3">
    <source>
        <dbReference type="ARBA" id="ARBA00023163"/>
    </source>
</evidence>
<evidence type="ECO:0000313" key="6">
    <source>
        <dbReference type="WBParaSite" id="L893_g29198.t1"/>
    </source>
</evidence>
<evidence type="ECO:0000256" key="2">
    <source>
        <dbReference type="ARBA" id="ARBA00023015"/>
    </source>
</evidence>
<name>A0A1I7ZSU5_9BILA</name>
<dbReference type="AlphaFoldDB" id="A0A1I7ZSU5"/>
<evidence type="ECO:0000313" key="5">
    <source>
        <dbReference type="Proteomes" id="UP000095287"/>
    </source>
</evidence>
<dbReference type="Gene3D" id="2.30.30.1020">
    <property type="entry name" value="CCR4-NOT complex subunit 2/3/5, C-terminal domain"/>
    <property type="match status" value="1"/>
</dbReference>
<keyword evidence="3" id="KW-0804">Transcription</keyword>
<feature type="domain" description="NOT2/NOT3/NOT5 C-terminal" evidence="4">
    <location>
        <begin position="9"/>
        <end position="135"/>
    </location>
</feature>
<keyword evidence="5" id="KW-1185">Reference proteome</keyword>
<reference evidence="6" key="1">
    <citation type="submission" date="2016-11" db="UniProtKB">
        <authorList>
            <consortium name="WormBaseParasite"/>
        </authorList>
    </citation>
    <scope>IDENTIFICATION</scope>
</reference>
<comment type="similarity">
    <text evidence="1">Belongs to the CNOT2/3/5 family.</text>
</comment>
<dbReference type="InterPro" id="IPR038635">
    <property type="entry name" value="CCR4-NOT_su2/3/5_C_sf"/>
</dbReference>
<accession>A0A1I7ZSU5</accession>
<dbReference type="InterPro" id="IPR007282">
    <property type="entry name" value="NOT2/3/5_C"/>
</dbReference>
<keyword evidence="2" id="KW-0805">Transcription regulation</keyword>